<dbReference type="EMBL" id="JADFTS010000006">
    <property type="protein sequence ID" value="KAF9602371.1"/>
    <property type="molecule type" value="Genomic_DNA"/>
</dbReference>
<dbReference type="PANTHER" id="PTHR46288">
    <property type="entry name" value="PHORBOL-ESTER/DAG-TYPE DOMAIN-CONTAINING PROTEIN"/>
    <property type="match status" value="1"/>
</dbReference>
<organism evidence="3 4">
    <name type="scientific">Coptis chinensis</name>
    <dbReference type="NCBI Taxonomy" id="261450"/>
    <lineage>
        <taxon>Eukaryota</taxon>
        <taxon>Viridiplantae</taxon>
        <taxon>Streptophyta</taxon>
        <taxon>Embryophyta</taxon>
        <taxon>Tracheophyta</taxon>
        <taxon>Spermatophyta</taxon>
        <taxon>Magnoliopsida</taxon>
        <taxon>Ranunculales</taxon>
        <taxon>Ranunculaceae</taxon>
        <taxon>Coptidoideae</taxon>
        <taxon>Coptis</taxon>
    </lineage>
</organism>
<dbReference type="SUPFAM" id="SSF57889">
    <property type="entry name" value="Cysteine-rich domain"/>
    <property type="match status" value="1"/>
</dbReference>
<dbReference type="InterPro" id="IPR046349">
    <property type="entry name" value="C1-like_sf"/>
</dbReference>
<evidence type="ECO:0000256" key="1">
    <source>
        <dbReference type="ARBA" id="ARBA00022737"/>
    </source>
</evidence>
<reference evidence="3 4" key="1">
    <citation type="submission" date="2020-10" db="EMBL/GenBank/DDBJ databases">
        <title>The Coptis chinensis genome and diversification of protoberbering-type alkaloids.</title>
        <authorList>
            <person name="Wang B."/>
            <person name="Shu S."/>
            <person name="Song C."/>
            <person name="Liu Y."/>
        </authorList>
    </citation>
    <scope>NUCLEOTIDE SEQUENCE [LARGE SCALE GENOMIC DNA]</scope>
    <source>
        <strain evidence="3">HL-2020</strain>
        <tissue evidence="3">Leaf</tissue>
    </source>
</reference>
<dbReference type="OrthoDB" id="1877533at2759"/>
<proteinExistence type="predicted"/>
<name>A0A835HMJ0_9MAGN</name>
<protein>
    <recommendedName>
        <fullName evidence="2">DC1 domain-containing protein</fullName>
    </recommendedName>
</protein>
<evidence type="ECO:0000259" key="2">
    <source>
        <dbReference type="Pfam" id="PF03107"/>
    </source>
</evidence>
<dbReference type="Pfam" id="PF03107">
    <property type="entry name" value="C1_2"/>
    <property type="match status" value="1"/>
</dbReference>
<comment type="caution">
    <text evidence="3">The sequence shown here is derived from an EMBL/GenBank/DDBJ whole genome shotgun (WGS) entry which is preliminary data.</text>
</comment>
<dbReference type="Proteomes" id="UP000631114">
    <property type="component" value="Unassembled WGS sequence"/>
</dbReference>
<dbReference type="PANTHER" id="PTHR46288:SF80">
    <property type="entry name" value="CYSTEINE_HISTIDINE-RICH C1 DOMAIN FAMILY PROTEIN"/>
    <property type="match status" value="1"/>
</dbReference>
<dbReference type="InterPro" id="IPR004146">
    <property type="entry name" value="DC1"/>
</dbReference>
<keyword evidence="4" id="KW-1185">Reference proteome</keyword>
<evidence type="ECO:0000313" key="3">
    <source>
        <dbReference type="EMBL" id="KAF9602371.1"/>
    </source>
</evidence>
<sequence>MTRASNNSAMRHEHPLELSKIQELPQNFPSTCSGCNLSSSDWIYTCKACKYVLHIPCTQRLRSKYWLYRCNACEFDVHLDCATSKPRISEIQHKVRVSQPQAPLQHRNLVPGSNQPQFNQPRNVSQQPNFYANIPSGSSTHGAKVENIEDIAERLSIANAANVAEMESIARAVQQNEVVLQQLQRTVQNISGGNRSGDNCTDTAILENLFKHSFGLWNKRKNHMQILVLDCCVVCGRPDLLCIVPENQMIGSESICSCLSALCILEILQPLCPRSSVEEKICKTFERRILVPTRLSSQLKEKSSSSALRVWPLDWMYAKYELFCEALCSHDAPQRSPSCLEEYVGLESLNTIDAAANAAAVSAAASKPGF</sequence>
<keyword evidence="1" id="KW-0677">Repeat</keyword>
<gene>
    <name evidence="3" type="ORF">IFM89_027078</name>
</gene>
<evidence type="ECO:0000313" key="4">
    <source>
        <dbReference type="Proteomes" id="UP000631114"/>
    </source>
</evidence>
<feature type="domain" description="DC1" evidence="2">
    <location>
        <begin position="11"/>
        <end position="57"/>
    </location>
</feature>
<dbReference type="AlphaFoldDB" id="A0A835HMJ0"/>
<accession>A0A835HMJ0</accession>